<gene>
    <name evidence="1" type="ORF">GH811_10045</name>
</gene>
<sequence>MSIKMIVTDLDGTLLNNRNTISDKNIQAFRKAINLGIIPVVATGRIDSEAFFFARTIGATDYLISGSGGMIKDYKNETIIHRVELDNDKIQAFLKIIEPYDEIFAQAYTIQGCVCTEKSFSWMDRSGWAKAHVDEFKEKQIVVTDVHAYIAQKKLGISKFVLSSKNYALLDELMEKVAMIFGVEVVRPMDYCVECIPAGVDKGFGLIKLCEYLGIDLETVMVIGDSDNDKEMFEVQGPLKIAMGNARDSIKELATHIVASNEEDGVAEAIYEFVLDNREA</sequence>
<dbReference type="EMBL" id="WJBE01000007">
    <property type="protein sequence ID" value="MBC3899958.1"/>
    <property type="molecule type" value="Genomic_DNA"/>
</dbReference>
<dbReference type="InterPro" id="IPR036412">
    <property type="entry name" value="HAD-like_sf"/>
</dbReference>
<dbReference type="PANTHER" id="PTHR10000:SF8">
    <property type="entry name" value="HAD SUPERFAMILY HYDROLASE-LIKE, TYPE 3"/>
    <property type="match status" value="1"/>
</dbReference>
<dbReference type="SUPFAM" id="SSF56784">
    <property type="entry name" value="HAD-like"/>
    <property type="match status" value="1"/>
</dbReference>
<evidence type="ECO:0000313" key="1">
    <source>
        <dbReference type="EMBL" id="MBC3899958.1"/>
    </source>
</evidence>
<dbReference type="Gene3D" id="3.30.1240.10">
    <property type="match status" value="1"/>
</dbReference>
<comment type="caution">
    <text evidence="1">The sequence shown here is derived from an EMBL/GenBank/DDBJ whole genome shotgun (WGS) entry which is preliminary data.</text>
</comment>
<dbReference type="InterPro" id="IPR023214">
    <property type="entry name" value="HAD_sf"/>
</dbReference>
<dbReference type="Proteomes" id="UP000622405">
    <property type="component" value="Unassembled WGS sequence"/>
</dbReference>
<accession>A0ABR6YXL5</accession>
<dbReference type="SFLD" id="SFLDS00003">
    <property type="entry name" value="Haloacid_Dehalogenase"/>
    <property type="match status" value="1"/>
</dbReference>
<dbReference type="RefSeq" id="WP_026393455.1">
    <property type="nucleotide sequence ID" value="NZ_WJBE01000007.1"/>
</dbReference>
<keyword evidence="2" id="KW-1185">Reference proteome</keyword>
<dbReference type="InterPro" id="IPR006379">
    <property type="entry name" value="HAD-SF_hydro_IIB"/>
</dbReference>
<dbReference type="PANTHER" id="PTHR10000">
    <property type="entry name" value="PHOSPHOSERINE PHOSPHATASE"/>
    <property type="match status" value="1"/>
</dbReference>
<dbReference type="CDD" id="cd07516">
    <property type="entry name" value="HAD_Pase"/>
    <property type="match status" value="1"/>
</dbReference>
<dbReference type="Pfam" id="PF08282">
    <property type="entry name" value="Hydrolase_3"/>
    <property type="match status" value="1"/>
</dbReference>
<dbReference type="SFLD" id="SFLDG01140">
    <property type="entry name" value="C2.B:_Phosphomannomutase_and_P"/>
    <property type="match status" value="1"/>
</dbReference>
<name>A0ABR6YXL5_9FIRM</name>
<dbReference type="InterPro" id="IPR000150">
    <property type="entry name" value="Cof"/>
</dbReference>
<proteinExistence type="predicted"/>
<dbReference type="Gene3D" id="3.40.50.1000">
    <property type="entry name" value="HAD superfamily/HAD-like"/>
    <property type="match status" value="1"/>
</dbReference>
<dbReference type="NCBIfam" id="TIGR01484">
    <property type="entry name" value="HAD-SF-IIB"/>
    <property type="match status" value="1"/>
</dbReference>
<protein>
    <submittedName>
        <fullName evidence="1">Cof-type HAD-IIB family hydrolase</fullName>
    </submittedName>
</protein>
<keyword evidence="1" id="KW-0378">Hydrolase</keyword>
<organism evidence="1 2">
    <name type="scientific">Acetobacterium malicum</name>
    <dbReference type="NCBI Taxonomy" id="52692"/>
    <lineage>
        <taxon>Bacteria</taxon>
        <taxon>Bacillati</taxon>
        <taxon>Bacillota</taxon>
        <taxon>Clostridia</taxon>
        <taxon>Eubacteriales</taxon>
        <taxon>Eubacteriaceae</taxon>
        <taxon>Acetobacterium</taxon>
    </lineage>
</organism>
<dbReference type="GO" id="GO:0016787">
    <property type="term" value="F:hydrolase activity"/>
    <property type="evidence" value="ECO:0007669"/>
    <property type="project" value="UniProtKB-KW"/>
</dbReference>
<reference evidence="1 2" key="1">
    <citation type="journal article" date="2020" name="mSystems">
        <title>Defining Genomic and Predicted Metabolic Features of the Acetobacterium Genus.</title>
        <authorList>
            <person name="Ross D.E."/>
            <person name="Marshall C.W."/>
            <person name="Gulliver D."/>
            <person name="May H.D."/>
            <person name="Norman R.S."/>
        </authorList>
    </citation>
    <scope>NUCLEOTIDE SEQUENCE [LARGE SCALE GENOMIC DNA]</scope>
    <source>
        <strain evidence="1 2">DSM 4132</strain>
    </source>
</reference>
<dbReference type="NCBIfam" id="TIGR00099">
    <property type="entry name" value="Cof-subfamily"/>
    <property type="match status" value="1"/>
</dbReference>
<evidence type="ECO:0000313" key="2">
    <source>
        <dbReference type="Proteomes" id="UP000622405"/>
    </source>
</evidence>